<sequence>MDDRNNISSQEIPELISTMTLSSVPPSSTRATFPSKHHNGRPTTARERDFKDGHRDQTLMNTAISCTKMGGETQELAHNAMEETMQLNKNGGKKRKEKSARKHPKKKKHISKVDKEHEDIKANTEDYHEYVYIHTDDDRSFFNVKTEHSNAEGYDNERKKKKQRAKEYNYSDEEMKNTSPETGSNYFSGHHSKRRIATISQFSDNLHDDPDYR</sequence>
<reference evidence="2 3" key="1">
    <citation type="submission" date="2024-11" db="EMBL/GenBank/DDBJ databases">
        <title>Chromosome-level genome assembly of the freshwater bivalve Anodonta woodiana.</title>
        <authorList>
            <person name="Chen X."/>
        </authorList>
    </citation>
    <scope>NUCLEOTIDE SEQUENCE [LARGE SCALE GENOMIC DNA]</scope>
    <source>
        <strain evidence="2">MN2024</strain>
        <tissue evidence="2">Gills</tissue>
    </source>
</reference>
<evidence type="ECO:0000256" key="1">
    <source>
        <dbReference type="SAM" id="MobiDB-lite"/>
    </source>
</evidence>
<feature type="compositionally biased region" description="Basic residues" evidence="1">
    <location>
        <begin position="91"/>
        <end position="110"/>
    </location>
</feature>
<evidence type="ECO:0000313" key="2">
    <source>
        <dbReference type="EMBL" id="KAL3857582.1"/>
    </source>
</evidence>
<gene>
    <name evidence="2" type="ORF">ACJMK2_012231</name>
</gene>
<feature type="region of interest" description="Disordered" evidence="1">
    <location>
        <begin position="147"/>
        <end position="192"/>
    </location>
</feature>
<feature type="compositionally biased region" description="Basic and acidic residues" evidence="1">
    <location>
        <begin position="147"/>
        <end position="158"/>
    </location>
</feature>
<protein>
    <submittedName>
        <fullName evidence="2">Uncharacterized protein</fullName>
    </submittedName>
</protein>
<dbReference type="AlphaFoldDB" id="A0ABD3V7K5"/>
<comment type="caution">
    <text evidence="2">The sequence shown here is derived from an EMBL/GenBank/DDBJ whole genome shotgun (WGS) entry which is preliminary data.</text>
</comment>
<keyword evidence="3" id="KW-1185">Reference proteome</keyword>
<name>A0ABD3V7K5_SINWO</name>
<feature type="compositionally biased region" description="Polar residues" evidence="1">
    <location>
        <begin position="1"/>
        <end position="32"/>
    </location>
</feature>
<feature type="compositionally biased region" description="Polar residues" evidence="1">
    <location>
        <begin position="177"/>
        <end position="187"/>
    </location>
</feature>
<feature type="compositionally biased region" description="Basic and acidic residues" evidence="1">
    <location>
        <begin position="165"/>
        <end position="176"/>
    </location>
</feature>
<organism evidence="2 3">
    <name type="scientific">Sinanodonta woodiana</name>
    <name type="common">Chinese pond mussel</name>
    <name type="synonym">Anodonta woodiana</name>
    <dbReference type="NCBI Taxonomy" id="1069815"/>
    <lineage>
        <taxon>Eukaryota</taxon>
        <taxon>Metazoa</taxon>
        <taxon>Spiralia</taxon>
        <taxon>Lophotrochozoa</taxon>
        <taxon>Mollusca</taxon>
        <taxon>Bivalvia</taxon>
        <taxon>Autobranchia</taxon>
        <taxon>Heteroconchia</taxon>
        <taxon>Palaeoheterodonta</taxon>
        <taxon>Unionida</taxon>
        <taxon>Unionoidea</taxon>
        <taxon>Unionidae</taxon>
        <taxon>Unioninae</taxon>
        <taxon>Sinanodonta</taxon>
    </lineage>
</organism>
<dbReference type="EMBL" id="JBJQND010000013">
    <property type="protein sequence ID" value="KAL3857582.1"/>
    <property type="molecule type" value="Genomic_DNA"/>
</dbReference>
<feature type="compositionally biased region" description="Basic and acidic residues" evidence="1">
    <location>
        <begin position="44"/>
        <end position="56"/>
    </location>
</feature>
<dbReference type="Proteomes" id="UP001634394">
    <property type="component" value="Unassembled WGS sequence"/>
</dbReference>
<feature type="region of interest" description="Disordered" evidence="1">
    <location>
        <begin position="86"/>
        <end position="119"/>
    </location>
</feature>
<proteinExistence type="predicted"/>
<accession>A0ABD3V7K5</accession>
<feature type="non-terminal residue" evidence="2">
    <location>
        <position position="213"/>
    </location>
</feature>
<evidence type="ECO:0000313" key="3">
    <source>
        <dbReference type="Proteomes" id="UP001634394"/>
    </source>
</evidence>
<feature type="region of interest" description="Disordered" evidence="1">
    <location>
        <begin position="1"/>
        <end position="56"/>
    </location>
</feature>